<keyword evidence="3" id="KW-1185">Reference proteome</keyword>
<evidence type="ECO:0000313" key="3">
    <source>
        <dbReference type="Proteomes" id="UP001600943"/>
    </source>
</evidence>
<protein>
    <recommendedName>
        <fullName evidence="1">Transposase IS4-like domain-containing protein</fullName>
    </recommendedName>
</protein>
<sequence>MLEQQKRFVVSPYMVIYDLVVQKDNLLPKINQLIDFVYENLPGRRIMKGSFPTKNTDMEHLALSNDKDAKTGHKTADSSFFGYKTHIAMTEERIITSAAITTDEKNDGKELEVLYNKSRENGIKIETIIGDAAYSKKGNVELAEKERVNLVARLNPSITQGRRRKEDEFQFNKDAGMYVCRAGHMAVRNARQGKRNIG</sequence>
<dbReference type="Pfam" id="PF01609">
    <property type="entry name" value="DDE_Tnp_1"/>
    <property type="match status" value="1"/>
</dbReference>
<comment type="caution">
    <text evidence="2">The sequence shown here is derived from an EMBL/GenBank/DDBJ whole genome shotgun (WGS) entry which is preliminary data.</text>
</comment>
<dbReference type="InterPro" id="IPR002559">
    <property type="entry name" value="Transposase_11"/>
</dbReference>
<gene>
    <name evidence="2" type="ORF">K040078D81_52720</name>
</gene>
<evidence type="ECO:0000313" key="2">
    <source>
        <dbReference type="EMBL" id="GAA6411155.1"/>
    </source>
</evidence>
<dbReference type="EMBL" id="BAABYW010000002">
    <property type="protein sequence ID" value="GAA6411155.1"/>
    <property type="molecule type" value="Genomic_DNA"/>
</dbReference>
<dbReference type="PANTHER" id="PTHR33408">
    <property type="entry name" value="TRANSPOSASE"/>
    <property type="match status" value="1"/>
</dbReference>
<dbReference type="Proteomes" id="UP001600943">
    <property type="component" value="Unassembled WGS sequence"/>
</dbReference>
<feature type="domain" description="Transposase IS4-like" evidence="1">
    <location>
        <begin position="65"/>
        <end position="160"/>
    </location>
</feature>
<accession>A0ABQ0BI75</accession>
<dbReference type="PANTHER" id="PTHR33408:SF2">
    <property type="entry name" value="TRANSPOSASE DDE DOMAIN-CONTAINING PROTEIN"/>
    <property type="match status" value="1"/>
</dbReference>
<organism evidence="2 3">
    <name type="scientific">Blautia hominis</name>
    <dbReference type="NCBI Taxonomy" id="2025493"/>
    <lineage>
        <taxon>Bacteria</taxon>
        <taxon>Bacillati</taxon>
        <taxon>Bacillota</taxon>
        <taxon>Clostridia</taxon>
        <taxon>Lachnospirales</taxon>
        <taxon>Lachnospiraceae</taxon>
        <taxon>Blautia</taxon>
    </lineage>
</organism>
<name>A0ABQ0BI75_9FIRM</name>
<reference evidence="2 3" key="1">
    <citation type="submission" date="2024-04" db="EMBL/GenBank/DDBJ databases">
        <title>Defined microbial consortia suppress multidrug-resistant proinflammatory Enterobacteriaceae via ecological control.</title>
        <authorList>
            <person name="Furuichi M."/>
            <person name="Kawaguchi T."/>
            <person name="Pust M."/>
            <person name="Yasuma K."/>
            <person name="Plichta D."/>
            <person name="Hasegawa N."/>
            <person name="Ohya T."/>
            <person name="Bhattarai S."/>
            <person name="Sasajima S."/>
            <person name="Aoto Y."/>
            <person name="Tuganbaev T."/>
            <person name="Yaginuma M."/>
            <person name="Ueda M."/>
            <person name="Okahashi N."/>
            <person name="Amafuji K."/>
            <person name="Kiridooshi Y."/>
            <person name="Sugita K."/>
            <person name="Strazar M."/>
            <person name="Skelly A."/>
            <person name="Suda W."/>
            <person name="Hattori M."/>
            <person name="Nakamoto N."/>
            <person name="Caballero S."/>
            <person name="Norman J."/>
            <person name="Olle B."/>
            <person name="Tanoue T."/>
            <person name="Arita M."/>
            <person name="Bucci V."/>
            <person name="Atarashi K."/>
            <person name="Xavier R."/>
            <person name="Honda K."/>
        </authorList>
    </citation>
    <scope>NUCLEOTIDE SEQUENCE [LARGE SCALE GENOMIC DNA]</scope>
    <source>
        <strain evidence="3">k04-0078-D8-1</strain>
    </source>
</reference>
<proteinExistence type="predicted"/>
<evidence type="ECO:0000259" key="1">
    <source>
        <dbReference type="Pfam" id="PF01609"/>
    </source>
</evidence>